<feature type="transmembrane region" description="Helical" evidence="1">
    <location>
        <begin position="178"/>
        <end position="198"/>
    </location>
</feature>
<keyword evidence="3" id="KW-1185">Reference proteome</keyword>
<organism evidence="2 3">
    <name type="scientific">Choanephora cucurbitarum</name>
    <dbReference type="NCBI Taxonomy" id="101091"/>
    <lineage>
        <taxon>Eukaryota</taxon>
        <taxon>Fungi</taxon>
        <taxon>Fungi incertae sedis</taxon>
        <taxon>Mucoromycota</taxon>
        <taxon>Mucoromycotina</taxon>
        <taxon>Mucoromycetes</taxon>
        <taxon>Mucorales</taxon>
        <taxon>Mucorineae</taxon>
        <taxon>Choanephoraceae</taxon>
        <taxon>Choanephoroideae</taxon>
        <taxon>Choanephora</taxon>
    </lineage>
</organism>
<dbReference type="PANTHER" id="PTHR37471:SF1">
    <property type="entry name" value="AB HYDROLASE-1 DOMAIN-CONTAINING PROTEIN"/>
    <property type="match status" value="1"/>
</dbReference>
<dbReference type="EMBL" id="LUGH01000397">
    <property type="protein sequence ID" value="OBZ85428.1"/>
    <property type="molecule type" value="Genomic_DNA"/>
</dbReference>
<dbReference type="AlphaFoldDB" id="A0A1C7N930"/>
<keyword evidence="1" id="KW-0812">Transmembrane</keyword>
<dbReference type="Proteomes" id="UP000093000">
    <property type="component" value="Unassembled WGS sequence"/>
</dbReference>
<keyword evidence="1" id="KW-0472">Membrane</keyword>
<dbReference type="SUPFAM" id="SSF53474">
    <property type="entry name" value="alpha/beta-Hydrolases"/>
    <property type="match status" value="1"/>
</dbReference>
<evidence type="ECO:0000313" key="3">
    <source>
        <dbReference type="Proteomes" id="UP000093000"/>
    </source>
</evidence>
<name>A0A1C7N930_9FUNG</name>
<protein>
    <recommendedName>
        <fullName evidence="4">AB hydrolase-1 domain-containing protein</fullName>
    </recommendedName>
</protein>
<dbReference type="STRING" id="101091.A0A1C7N930"/>
<evidence type="ECO:0000313" key="2">
    <source>
        <dbReference type="EMBL" id="OBZ85428.1"/>
    </source>
</evidence>
<proteinExistence type="predicted"/>
<reference evidence="2 3" key="1">
    <citation type="submission" date="2016-03" db="EMBL/GenBank/DDBJ databases">
        <title>Choanephora cucurbitarum.</title>
        <authorList>
            <person name="Min B."/>
            <person name="Park H."/>
            <person name="Park J.-H."/>
            <person name="Shin H.-D."/>
            <person name="Choi I.-G."/>
        </authorList>
    </citation>
    <scope>NUCLEOTIDE SEQUENCE [LARGE SCALE GENOMIC DNA]</scope>
    <source>
        <strain evidence="2 3">KUS-F28377</strain>
    </source>
</reference>
<keyword evidence="1" id="KW-1133">Transmembrane helix</keyword>
<accession>A0A1C7N930</accession>
<dbReference type="OrthoDB" id="6431331at2759"/>
<evidence type="ECO:0008006" key="4">
    <source>
        <dbReference type="Google" id="ProtNLM"/>
    </source>
</evidence>
<dbReference type="InterPro" id="IPR029058">
    <property type="entry name" value="AB_hydrolase_fold"/>
</dbReference>
<feature type="transmembrane region" description="Helical" evidence="1">
    <location>
        <begin position="254"/>
        <end position="275"/>
    </location>
</feature>
<dbReference type="InParanoid" id="A0A1C7N930"/>
<evidence type="ECO:0000256" key="1">
    <source>
        <dbReference type="SAM" id="Phobius"/>
    </source>
</evidence>
<dbReference type="Gene3D" id="3.40.50.1820">
    <property type="entry name" value="alpha/beta hydrolase"/>
    <property type="match status" value="1"/>
</dbReference>
<gene>
    <name evidence="2" type="ORF">A0J61_06520</name>
</gene>
<sequence length="477" mass="56166">MLTRLFSKRLLLPCLFILPCTYAYLTATFHLIVISSIWGLIECLFYLYFVQTKQRLQSITKPERLLTKTERAALFRQCINTIKDFRAWCEGWFYYRTDYTHPSIHQIRRQNIAQWLAWAFWHDHLEHVQKEKAWAEELEWMIREAEDRFSYQFSDGLNPDVECIRLNLDPVNAVHRPLLAYVGIYLITQCFNLVGLQWCWGFTPSHSTTHSWGGPIQLLDHLYQSLFNLASHQPKDKITYWYRAPTDGQSKTPIVFVHGIGVGVLSYAEWISLLLSRLSDRPIFLVELPYVAMRMVDTVPTATETTKEVRQMLHQYGYDKAVYVSHSLGTAVTSWIIKLAPDTVAGTVMIDPICFLLHYHHVAFNFVHRLPRQLIEYLMYYGASREMYISHYISRHFQWFESICFVEHIQKTTLNNMAVFLSEKDRIVGSEDVYHYLLEHGINTYVMKGLEHAMFLINRKWKNTIIHQIETISSKTD</sequence>
<dbReference type="PANTHER" id="PTHR37471">
    <property type="entry name" value="UNNAMED PRODUCT"/>
    <property type="match status" value="1"/>
</dbReference>
<feature type="transmembrane region" description="Helical" evidence="1">
    <location>
        <begin position="33"/>
        <end position="50"/>
    </location>
</feature>
<comment type="caution">
    <text evidence="2">The sequence shown here is derived from an EMBL/GenBank/DDBJ whole genome shotgun (WGS) entry which is preliminary data.</text>
</comment>